<accession>A0A6G1HDH4</accession>
<keyword evidence="3" id="KW-1185">Reference proteome</keyword>
<dbReference type="Proteomes" id="UP000800041">
    <property type="component" value="Unassembled WGS sequence"/>
</dbReference>
<reference evidence="2" key="1">
    <citation type="journal article" date="2020" name="Stud. Mycol.">
        <title>101 Dothideomycetes genomes: a test case for predicting lifestyles and emergence of pathogens.</title>
        <authorList>
            <person name="Haridas S."/>
            <person name="Albert R."/>
            <person name="Binder M."/>
            <person name="Bloem J."/>
            <person name="Labutti K."/>
            <person name="Salamov A."/>
            <person name="Andreopoulos B."/>
            <person name="Baker S."/>
            <person name="Barry K."/>
            <person name="Bills G."/>
            <person name="Bluhm B."/>
            <person name="Cannon C."/>
            <person name="Castanera R."/>
            <person name="Culley D."/>
            <person name="Daum C."/>
            <person name="Ezra D."/>
            <person name="Gonzalez J."/>
            <person name="Henrissat B."/>
            <person name="Kuo A."/>
            <person name="Liang C."/>
            <person name="Lipzen A."/>
            <person name="Lutzoni F."/>
            <person name="Magnuson J."/>
            <person name="Mondo S."/>
            <person name="Nolan M."/>
            <person name="Ohm R."/>
            <person name="Pangilinan J."/>
            <person name="Park H.-J."/>
            <person name="Ramirez L."/>
            <person name="Alfaro M."/>
            <person name="Sun H."/>
            <person name="Tritt A."/>
            <person name="Yoshinaga Y."/>
            <person name="Zwiers L.-H."/>
            <person name="Turgeon B."/>
            <person name="Goodwin S."/>
            <person name="Spatafora J."/>
            <person name="Crous P."/>
            <person name="Grigoriev I."/>
        </authorList>
    </citation>
    <scope>NUCLEOTIDE SEQUENCE</scope>
    <source>
        <strain evidence="2">CBS 113979</strain>
    </source>
</reference>
<dbReference type="AlphaFoldDB" id="A0A6G1HDH4"/>
<feature type="compositionally biased region" description="Low complexity" evidence="1">
    <location>
        <begin position="74"/>
        <end position="91"/>
    </location>
</feature>
<protein>
    <submittedName>
        <fullName evidence="2">Uncharacterized protein</fullName>
    </submittedName>
</protein>
<feature type="compositionally biased region" description="Pro residues" evidence="1">
    <location>
        <begin position="44"/>
        <end position="60"/>
    </location>
</feature>
<feature type="region of interest" description="Disordered" evidence="1">
    <location>
        <begin position="1"/>
        <end position="159"/>
    </location>
</feature>
<dbReference type="EMBL" id="ML977140">
    <property type="protein sequence ID" value="KAF1991283.1"/>
    <property type="molecule type" value="Genomic_DNA"/>
</dbReference>
<feature type="compositionally biased region" description="Gly residues" evidence="1">
    <location>
        <begin position="133"/>
        <end position="151"/>
    </location>
</feature>
<evidence type="ECO:0000256" key="1">
    <source>
        <dbReference type="SAM" id="MobiDB-lite"/>
    </source>
</evidence>
<proteinExistence type="predicted"/>
<evidence type="ECO:0000313" key="3">
    <source>
        <dbReference type="Proteomes" id="UP000800041"/>
    </source>
</evidence>
<organism evidence="2 3">
    <name type="scientific">Aulographum hederae CBS 113979</name>
    <dbReference type="NCBI Taxonomy" id="1176131"/>
    <lineage>
        <taxon>Eukaryota</taxon>
        <taxon>Fungi</taxon>
        <taxon>Dikarya</taxon>
        <taxon>Ascomycota</taxon>
        <taxon>Pezizomycotina</taxon>
        <taxon>Dothideomycetes</taxon>
        <taxon>Pleosporomycetidae</taxon>
        <taxon>Aulographales</taxon>
        <taxon>Aulographaceae</taxon>
    </lineage>
</organism>
<name>A0A6G1HDH4_9PEZI</name>
<evidence type="ECO:0000313" key="2">
    <source>
        <dbReference type="EMBL" id="KAF1991283.1"/>
    </source>
</evidence>
<sequence>MGRRTRWSVHGDGNGSGDGESSALQTPKSKTKRTGRNTISHPYNPTPLSPLNPFLIPPHQTPQTNLTPRRPYVSFSSPTSSSHSSSSSLSSQPAYHHPYTSRENFDEEAQTPLDARFPRSPIAGMFGRRNSGYGNGNENGTANGRGNGGGGAERKPRAYNPHRESFLDRAERIVDWTVDTMVRFTVDQNGDDGGEMDLPGGAGVGRGF</sequence>
<gene>
    <name evidence="2" type="ORF">K402DRAFT_389454</name>
</gene>